<comment type="caution">
    <text evidence="2">The sequence shown here is derived from an EMBL/GenBank/DDBJ whole genome shotgun (WGS) entry which is preliminary data.</text>
</comment>
<dbReference type="Pfam" id="PF07534">
    <property type="entry name" value="TLD"/>
    <property type="match status" value="1"/>
</dbReference>
<evidence type="ECO:0000313" key="3">
    <source>
        <dbReference type="Proteomes" id="UP000785679"/>
    </source>
</evidence>
<accession>A0A8J8NIW5</accession>
<dbReference type="InterPro" id="IPR006571">
    <property type="entry name" value="TLDc_dom"/>
</dbReference>
<feature type="domain" description="TLDc" evidence="1">
    <location>
        <begin position="86"/>
        <end position="247"/>
    </location>
</feature>
<dbReference type="Proteomes" id="UP000785679">
    <property type="component" value="Unassembled WGS sequence"/>
</dbReference>
<protein>
    <recommendedName>
        <fullName evidence="1">TLDc domain-containing protein</fullName>
    </recommendedName>
</protein>
<gene>
    <name evidence="2" type="ORF">FGO68_gene7417</name>
</gene>
<name>A0A8J8NIW5_HALGN</name>
<evidence type="ECO:0000313" key="2">
    <source>
        <dbReference type="EMBL" id="TNV75863.1"/>
    </source>
</evidence>
<keyword evidence="3" id="KW-1185">Reference proteome</keyword>
<dbReference type="OrthoDB" id="17470at2759"/>
<reference evidence="2" key="1">
    <citation type="submission" date="2019-06" db="EMBL/GenBank/DDBJ databases">
        <authorList>
            <person name="Zheng W."/>
        </authorList>
    </citation>
    <scope>NUCLEOTIDE SEQUENCE</scope>
    <source>
        <strain evidence="2">QDHG01</strain>
    </source>
</reference>
<organism evidence="2 3">
    <name type="scientific">Halteria grandinella</name>
    <dbReference type="NCBI Taxonomy" id="5974"/>
    <lineage>
        <taxon>Eukaryota</taxon>
        <taxon>Sar</taxon>
        <taxon>Alveolata</taxon>
        <taxon>Ciliophora</taxon>
        <taxon>Intramacronucleata</taxon>
        <taxon>Spirotrichea</taxon>
        <taxon>Stichotrichia</taxon>
        <taxon>Sporadotrichida</taxon>
        <taxon>Halteriidae</taxon>
        <taxon>Halteria</taxon>
    </lineage>
</organism>
<dbReference type="AlphaFoldDB" id="A0A8J8NIW5"/>
<proteinExistence type="predicted"/>
<sequence length="250" mass="28675">MEQVNDDEEVQPAKYRLGRIKSKYLIILIICSSDHLENCIPQFSKSCQTFKQLYQEEGMYVLRNGLFTWQKYALPKESSALIKTIQDIDLICFGLKGQRFKLEKLFDSCQDGDDPFMFHEKCEGIPHTLCVLKTDSDQIIGGFTSGFWGGSLYSRFQTDQTAFLFSLTKQSLHPIQPGQEEYAIFPKSYYFCIFGKCDLVIGQMYSQSCIGYTYQLPEGVEKGSKEAKSYLPGAEVFQHLAIEAYKVVFY</sequence>
<dbReference type="EMBL" id="RRYP01014666">
    <property type="protein sequence ID" value="TNV75863.1"/>
    <property type="molecule type" value="Genomic_DNA"/>
</dbReference>
<evidence type="ECO:0000259" key="1">
    <source>
        <dbReference type="Pfam" id="PF07534"/>
    </source>
</evidence>